<feature type="active site" description="Acyl-ester intermediate" evidence="7">
    <location>
        <position position="61"/>
    </location>
</feature>
<dbReference type="InterPro" id="IPR018044">
    <property type="entry name" value="Peptidase_S11"/>
</dbReference>
<feature type="signal peptide" evidence="10">
    <location>
        <begin position="1"/>
        <end position="34"/>
    </location>
</feature>
<dbReference type="EMBL" id="JAUTBL010000001">
    <property type="protein sequence ID" value="MDQ1183127.1"/>
    <property type="molecule type" value="Genomic_DNA"/>
</dbReference>
<evidence type="ECO:0000313" key="12">
    <source>
        <dbReference type="EMBL" id="MDQ1183127.1"/>
    </source>
</evidence>
<dbReference type="Proteomes" id="UP001255601">
    <property type="component" value="Unassembled WGS sequence"/>
</dbReference>
<feature type="active site" description="Acyl-ester intermediate" evidence="7">
    <location>
        <position position="64"/>
    </location>
</feature>
<keyword evidence="6" id="KW-0961">Cell wall biogenesis/degradation</keyword>
<evidence type="ECO:0000256" key="1">
    <source>
        <dbReference type="ARBA" id="ARBA00007164"/>
    </source>
</evidence>
<proteinExistence type="inferred from homology"/>
<evidence type="ECO:0000256" key="5">
    <source>
        <dbReference type="ARBA" id="ARBA00022984"/>
    </source>
</evidence>
<feature type="binding site" evidence="8">
    <location>
        <position position="223"/>
    </location>
    <ligand>
        <name>substrate</name>
    </ligand>
</feature>
<dbReference type="GO" id="GO:0009002">
    <property type="term" value="F:serine-type D-Ala-D-Ala carboxypeptidase activity"/>
    <property type="evidence" value="ECO:0007669"/>
    <property type="project" value="UniProtKB-EC"/>
</dbReference>
<keyword evidence="2 10" id="KW-0732">Signal</keyword>
<keyword evidence="5" id="KW-0573">Peptidoglycan synthesis</keyword>
<dbReference type="EC" id="3.4.16.4" evidence="13"/>
<keyword evidence="14" id="KW-1185">Reference proteome</keyword>
<keyword evidence="4" id="KW-0133">Cell shape</keyword>
<dbReference type="EMBL" id="JAVIZC010000001">
    <property type="protein sequence ID" value="MDR6101487.1"/>
    <property type="molecule type" value="Genomic_DNA"/>
</dbReference>
<dbReference type="PRINTS" id="PR00725">
    <property type="entry name" value="DADACBPTASE1"/>
</dbReference>
<feature type="chain" id="PRO_5042595641" evidence="10">
    <location>
        <begin position="35"/>
        <end position="371"/>
    </location>
</feature>
<keyword evidence="13" id="KW-0645">Protease</keyword>
<dbReference type="SUPFAM" id="SSF56601">
    <property type="entry name" value="beta-lactamase/transpeptidase-like"/>
    <property type="match status" value="1"/>
</dbReference>
<sequence length="371" mass="39489">MQDDRRTRRAAGRLSKTVAAVAASILAMTSLAEANPKIVVDVKTGRVIAHQEAFRKWYPASLTKLMTAYIAFSAMKSGKLSPETPVVFSKHASDQPASKMYFKPGSKLTLDSALKLLLIKSANDVAVAIAETIGGSEDNFVAQMNAQAARLGMSSTHYINPNGLPGAGQYTTARDLALLALIIKREFPDYAGYFSLEGVTTGKKNYANYNMLVGRFDGADGMKTGFICASGFNQVSSAKRDGRQVISVVLGSDSLAGRTDESAELLQLGLTSPAGQGVSLASLAPYGDTLAVNDISKEICNPKAAKVRSESRDEAGRMIIKSPYVREMTRPPVYSFAGLIPGTEPVAVAETKGKGESQMANVPIPIPRPAF</sequence>
<evidence type="ECO:0000256" key="6">
    <source>
        <dbReference type="ARBA" id="ARBA00023316"/>
    </source>
</evidence>
<evidence type="ECO:0000313" key="13">
    <source>
        <dbReference type="EMBL" id="MDR6101487.1"/>
    </source>
</evidence>
<evidence type="ECO:0000256" key="8">
    <source>
        <dbReference type="PIRSR" id="PIRSR618044-2"/>
    </source>
</evidence>
<dbReference type="GO" id="GO:0006508">
    <property type="term" value="P:proteolysis"/>
    <property type="evidence" value="ECO:0007669"/>
    <property type="project" value="InterPro"/>
</dbReference>
<evidence type="ECO:0000259" key="11">
    <source>
        <dbReference type="Pfam" id="PF00768"/>
    </source>
</evidence>
<evidence type="ECO:0000256" key="7">
    <source>
        <dbReference type="PIRSR" id="PIRSR618044-1"/>
    </source>
</evidence>
<evidence type="ECO:0000313" key="14">
    <source>
        <dbReference type="Proteomes" id="UP001224781"/>
    </source>
</evidence>
<accession>A0AAJ2EUJ3</accession>
<name>A0AAJ2EUJ3_9HYPH</name>
<evidence type="ECO:0000256" key="9">
    <source>
        <dbReference type="RuleBase" id="RU004016"/>
    </source>
</evidence>
<evidence type="ECO:0000256" key="10">
    <source>
        <dbReference type="SAM" id="SignalP"/>
    </source>
</evidence>
<dbReference type="Gene3D" id="3.40.710.10">
    <property type="entry name" value="DD-peptidase/beta-lactamase superfamily"/>
    <property type="match status" value="1"/>
</dbReference>
<dbReference type="PANTHER" id="PTHR21581">
    <property type="entry name" value="D-ALANYL-D-ALANINE CARBOXYPEPTIDASE"/>
    <property type="match status" value="1"/>
</dbReference>
<protein>
    <submittedName>
        <fullName evidence="13">D-alanyl-D-alanine carboxypeptidase</fullName>
        <ecNumber evidence="13">3.4.16.4</ecNumber>
    </submittedName>
</protein>
<dbReference type="PANTHER" id="PTHR21581:SF6">
    <property type="entry name" value="TRAFFICKING PROTEIN PARTICLE COMPLEX SUBUNIT 12"/>
    <property type="match status" value="1"/>
</dbReference>
<comment type="caution">
    <text evidence="13">The sequence shown here is derived from an EMBL/GenBank/DDBJ whole genome shotgun (WGS) entry which is preliminary data.</text>
</comment>
<evidence type="ECO:0000256" key="2">
    <source>
        <dbReference type="ARBA" id="ARBA00022729"/>
    </source>
</evidence>
<feature type="domain" description="Peptidase S11 D-alanyl-D-alanine carboxypeptidase A N-terminal" evidence="11">
    <location>
        <begin position="33"/>
        <end position="253"/>
    </location>
</feature>
<organism evidence="13 15">
    <name type="scientific">Agrobacterium larrymoorei</name>
    <dbReference type="NCBI Taxonomy" id="160699"/>
    <lineage>
        <taxon>Bacteria</taxon>
        <taxon>Pseudomonadati</taxon>
        <taxon>Pseudomonadota</taxon>
        <taxon>Alphaproteobacteria</taxon>
        <taxon>Hyphomicrobiales</taxon>
        <taxon>Rhizobiaceae</taxon>
        <taxon>Rhizobium/Agrobacterium group</taxon>
        <taxon>Agrobacterium</taxon>
    </lineage>
</organism>
<gene>
    <name evidence="13" type="ORF">QE369_001665</name>
    <name evidence="12" type="ORF">QE408_000249</name>
</gene>
<comment type="similarity">
    <text evidence="1 9">Belongs to the peptidase S11 family.</text>
</comment>
<dbReference type="GO" id="GO:0009252">
    <property type="term" value="P:peptidoglycan biosynthetic process"/>
    <property type="evidence" value="ECO:0007669"/>
    <property type="project" value="UniProtKB-KW"/>
</dbReference>
<dbReference type="GO" id="GO:0071555">
    <property type="term" value="P:cell wall organization"/>
    <property type="evidence" value="ECO:0007669"/>
    <property type="project" value="UniProtKB-KW"/>
</dbReference>
<dbReference type="InterPro" id="IPR012338">
    <property type="entry name" value="Beta-lactam/transpept-like"/>
</dbReference>
<reference evidence="13" key="1">
    <citation type="submission" date="2023-08" db="EMBL/GenBank/DDBJ databases">
        <title>Functional and genomic diversity of the sorghum phyllosphere microbiome.</title>
        <authorList>
            <person name="Shade A."/>
        </authorList>
    </citation>
    <scope>NUCLEOTIDE SEQUENCE</scope>
    <source>
        <strain evidence="13">SORGH_AS_0974</strain>
        <strain evidence="12 14">SORGH_AS_1126</strain>
    </source>
</reference>
<evidence type="ECO:0000256" key="3">
    <source>
        <dbReference type="ARBA" id="ARBA00022801"/>
    </source>
</evidence>
<dbReference type="GO" id="GO:0008360">
    <property type="term" value="P:regulation of cell shape"/>
    <property type="evidence" value="ECO:0007669"/>
    <property type="project" value="UniProtKB-KW"/>
</dbReference>
<dbReference type="InterPro" id="IPR001967">
    <property type="entry name" value="Peptidase_S11_N"/>
</dbReference>
<feature type="active site" evidence="7">
    <location>
        <position position="121"/>
    </location>
</feature>
<dbReference type="Pfam" id="PF00768">
    <property type="entry name" value="Peptidase_S11"/>
    <property type="match status" value="1"/>
</dbReference>
<keyword evidence="13" id="KW-0121">Carboxypeptidase</keyword>
<dbReference type="AlphaFoldDB" id="A0AAJ2EUJ3"/>
<evidence type="ECO:0000256" key="4">
    <source>
        <dbReference type="ARBA" id="ARBA00022960"/>
    </source>
</evidence>
<evidence type="ECO:0000313" key="15">
    <source>
        <dbReference type="Proteomes" id="UP001255601"/>
    </source>
</evidence>
<keyword evidence="3 13" id="KW-0378">Hydrolase</keyword>
<dbReference type="Proteomes" id="UP001224781">
    <property type="component" value="Unassembled WGS sequence"/>
</dbReference>